<dbReference type="SMART" id="SM00060">
    <property type="entry name" value="FN3"/>
    <property type="match status" value="3"/>
</dbReference>
<evidence type="ECO:0000313" key="6">
    <source>
        <dbReference type="Proteomes" id="UP001254832"/>
    </source>
</evidence>
<keyword evidence="2" id="KW-1133">Transmembrane helix</keyword>
<comment type="caution">
    <text evidence="5">The sequence shown here is derived from an EMBL/GenBank/DDBJ whole genome shotgun (WGS) entry which is preliminary data.</text>
</comment>
<dbReference type="Proteomes" id="UP001254832">
    <property type="component" value="Unassembled WGS sequence"/>
</dbReference>
<feature type="transmembrane region" description="Helical" evidence="2">
    <location>
        <begin position="12"/>
        <end position="34"/>
    </location>
</feature>
<keyword evidence="2" id="KW-0472">Membrane</keyword>
<reference evidence="5" key="1">
    <citation type="submission" date="2023-07" db="EMBL/GenBank/DDBJ databases">
        <title>Sorghum-associated microbial communities from plants grown in Nebraska, USA.</title>
        <authorList>
            <person name="Schachtman D."/>
        </authorList>
    </citation>
    <scope>NUCLEOTIDE SEQUENCE</scope>
    <source>
        <strain evidence="5">BE80</strain>
    </source>
</reference>
<dbReference type="AlphaFoldDB" id="A0AAP5LRL8"/>
<evidence type="ECO:0000259" key="4">
    <source>
        <dbReference type="PROSITE" id="PS51272"/>
    </source>
</evidence>
<dbReference type="InterPro" id="IPR051465">
    <property type="entry name" value="Cell_Envelope_Struct_Comp"/>
</dbReference>
<evidence type="ECO:0000313" key="5">
    <source>
        <dbReference type="EMBL" id="MDR6726815.1"/>
    </source>
</evidence>
<feature type="domain" description="SLH" evidence="4">
    <location>
        <begin position="1088"/>
        <end position="1147"/>
    </location>
</feature>
<organism evidence="5 6">
    <name type="scientific">Paenibacillus amylolyticus</name>
    <dbReference type="NCBI Taxonomy" id="1451"/>
    <lineage>
        <taxon>Bacteria</taxon>
        <taxon>Bacillati</taxon>
        <taxon>Bacillota</taxon>
        <taxon>Bacilli</taxon>
        <taxon>Bacillales</taxon>
        <taxon>Paenibacillaceae</taxon>
        <taxon>Paenibacillus</taxon>
    </lineage>
</organism>
<dbReference type="Gene3D" id="2.60.40.10">
    <property type="entry name" value="Immunoglobulins"/>
    <property type="match status" value="2"/>
</dbReference>
<proteinExistence type="predicted"/>
<dbReference type="EMBL" id="JAVDTR010000020">
    <property type="protein sequence ID" value="MDR6726815.1"/>
    <property type="molecule type" value="Genomic_DNA"/>
</dbReference>
<dbReference type="InterPro" id="IPR013783">
    <property type="entry name" value="Ig-like_fold"/>
</dbReference>
<dbReference type="InterPro" id="IPR001119">
    <property type="entry name" value="SLH_dom"/>
</dbReference>
<feature type="domain" description="SLH" evidence="4">
    <location>
        <begin position="1027"/>
        <end position="1087"/>
    </location>
</feature>
<evidence type="ECO:0000256" key="1">
    <source>
        <dbReference type="SAM" id="MobiDB-lite"/>
    </source>
</evidence>
<dbReference type="InterPro" id="IPR036116">
    <property type="entry name" value="FN3_sf"/>
</dbReference>
<name>A0AAP5LRL8_PAEAM</name>
<dbReference type="PROSITE" id="PS50853">
    <property type="entry name" value="FN3"/>
    <property type="match status" value="1"/>
</dbReference>
<feature type="region of interest" description="Disordered" evidence="1">
    <location>
        <begin position="650"/>
        <end position="676"/>
    </location>
</feature>
<dbReference type="SUPFAM" id="SSF49265">
    <property type="entry name" value="Fibronectin type III"/>
    <property type="match status" value="2"/>
</dbReference>
<dbReference type="CDD" id="cd00063">
    <property type="entry name" value="FN3"/>
    <property type="match status" value="1"/>
</dbReference>
<feature type="region of interest" description="Disordered" evidence="1">
    <location>
        <begin position="766"/>
        <end position="808"/>
    </location>
</feature>
<feature type="compositionally biased region" description="Pro residues" evidence="1">
    <location>
        <begin position="785"/>
        <end position="795"/>
    </location>
</feature>
<gene>
    <name evidence="5" type="ORF">J2W91_005339</name>
</gene>
<dbReference type="Pfam" id="PF00395">
    <property type="entry name" value="SLH"/>
    <property type="match status" value="3"/>
</dbReference>
<feature type="domain" description="SLH" evidence="4">
    <location>
        <begin position="1148"/>
        <end position="1211"/>
    </location>
</feature>
<keyword evidence="2" id="KW-0812">Transmembrane</keyword>
<feature type="compositionally biased region" description="Gly residues" evidence="1">
    <location>
        <begin position="655"/>
        <end position="664"/>
    </location>
</feature>
<dbReference type="PROSITE" id="PS51272">
    <property type="entry name" value="SLH"/>
    <property type="match status" value="3"/>
</dbReference>
<accession>A0AAP5LRL8</accession>
<evidence type="ECO:0000256" key="2">
    <source>
        <dbReference type="SAM" id="Phobius"/>
    </source>
</evidence>
<evidence type="ECO:0008006" key="7">
    <source>
        <dbReference type="Google" id="ProtNLM"/>
    </source>
</evidence>
<dbReference type="InterPro" id="IPR003961">
    <property type="entry name" value="FN3_dom"/>
</dbReference>
<evidence type="ECO:0000259" key="3">
    <source>
        <dbReference type="PROSITE" id="PS50853"/>
    </source>
</evidence>
<dbReference type="Gene3D" id="2.160.20.110">
    <property type="match status" value="1"/>
</dbReference>
<dbReference type="RefSeq" id="WP_310145351.1">
    <property type="nucleotide sequence ID" value="NZ_JAVDTR010000020.1"/>
</dbReference>
<protein>
    <recommendedName>
        <fullName evidence="7">S-layer homology domain-containing protein</fullName>
    </recommendedName>
</protein>
<sequence>MLKKDQRKRSRLHRRIGIVLMTFLMVLGLLPGVFQQGVVQAKSCYDLTELDSDGVEWKLISTPEELACVVEDLDGNYKLKNDISEAAMSTYLNGGSWTPIVDMIEDERMPFTGRFDGNGYSISGLRTTDETQYDVGLFSDLYDAEVKNLILNDVSFTGKASVGGLAGSISQSRIEGVHISGHIQGNGRLGGLSGYSNNSEYINNSTDVVVSTLDEYGDSLGGLFGELYESTVIANAAEGTVSGYQTIGGLIGESNDNTIRQSYASGQVIGNYQVGGLIGELNYEYELNQTIEDNYVIGSVKTYAAGEDEFSAETIGGLIGEVRKNGRNDDIQVIIQNNYVAASLAVDLSNGVSSPIDDQTIGSVIGKVKGSTDQVTIFNNYFDLNKISTNQQNGSDYATALTTEQMKQQSNFSGWNFDGVWTFRQRINDGYPILQSSKLMYAPTPPLPDPTINYLYPYPTYGTVTQSTSKVTVKLNEGGRFYFDNQLYDGEIVGQSDEDTKLHALANQSYVDLEANEEKSFLFTGLDENTWYRVFLAVEDKNGQLKNMGDRGYPTLANSTPLPQNVVATPGDGQVAIEWTEEPELDYRVYMYQGTAAPEDPDLWTNVTDSYIDGHIGGLTNGESYVFAVRSYASEEVNSDYVASNVVIPQEEDTGGGNDGGGGSNPDPDPNFPVPQHVVATKGDKKVTLTWDPVMNGVASVYMYEGSSAPSDPSQWVLVTSYILNSSWEIKDLKEGEKYIFAVKAVYDGGESEYGISNSVKINITPSNPETPGNGGGGGVITPIPVTPTPSPSPAPVTTSPTPTTPQAPQKEVIKVDVENGNQASTIASLEISRTRSTDGTTKDELLLDKSKTQTIIDQLKRTGSHTAVVLIPDTKDEVSQWDLNLSPQSSAMLAEQGVDLVISNPNVKITIPASSLLGRTDDIYFRLVPVKKETERSEIQTRVQSNETITQVVGTTNIQILGRPMTIETNLQSRPVTLVLPVEANQIAGVNSEELGVYIEHSDGTKELVHGKLVTINNDNQQGIEIQVNKFSTFSVVKVKDWTDNSLKAQPYIQGYTDGSFRPERNVTRAEMATLITRITGASTLKGSHPFTDVNSSHWAESAISAAAQSGYVQGYTDGSFKPDQAITRAEMAALLQPLVTSDLMTAVPTTFTDVNGHWAQQAVEQLSSAGIVTGYTDGTFRPSQPITRAEAVTMLNKLIGLQAATDAVGQWSDVPATHWAYAAIEAASIRK</sequence>
<feature type="compositionally biased region" description="Low complexity" evidence="1">
    <location>
        <begin position="796"/>
        <end position="808"/>
    </location>
</feature>
<dbReference type="PANTHER" id="PTHR43308">
    <property type="entry name" value="OUTER MEMBRANE PROTEIN ALPHA-RELATED"/>
    <property type="match status" value="1"/>
</dbReference>
<feature type="domain" description="Fibronectin type-III" evidence="3">
    <location>
        <begin position="672"/>
        <end position="768"/>
    </location>
</feature>